<evidence type="ECO:0000313" key="1">
    <source>
        <dbReference type="EMBL" id="POP46321.1"/>
    </source>
</evidence>
<protein>
    <recommendedName>
        <fullName evidence="5">DUF2509 domain-containing protein</fullName>
    </recommendedName>
</protein>
<dbReference type="AlphaFoldDB" id="A0A2P5GTB8"/>
<evidence type="ECO:0000313" key="3">
    <source>
        <dbReference type="Proteomes" id="UP000237073"/>
    </source>
</evidence>
<comment type="caution">
    <text evidence="2">The sequence shown here is derived from an EMBL/GenBank/DDBJ whole genome shotgun (WGS) entry which is preliminary data.</text>
</comment>
<dbReference type="EMBL" id="PQGD01000004">
    <property type="protein sequence ID" value="POP49791.1"/>
    <property type="molecule type" value="Genomic_DNA"/>
</dbReference>
<dbReference type="OrthoDB" id="7059963at2"/>
<evidence type="ECO:0000313" key="4">
    <source>
        <dbReference type="Proteomes" id="UP000247005"/>
    </source>
</evidence>
<sequence>MNRQRGMSSLALVLLLLVLGSLMLQGLNQQQRALSTRVAVETLALREQASVHSALQWGKMQHWQGELPLQCLQQSAQHWQVCLRRLSDDSLLLIAVSGSMSLWQSGEIRAGEVHFSPHGWSDFCPLTESALCHVP</sequence>
<dbReference type="Proteomes" id="UP000237073">
    <property type="component" value="Unassembled WGS sequence"/>
</dbReference>
<name>A0A2P5GTB8_9ENTR</name>
<dbReference type="EMBL" id="PQGE01000004">
    <property type="protein sequence ID" value="POP46321.1"/>
    <property type="molecule type" value="Genomic_DNA"/>
</dbReference>
<proteinExistence type="predicted"/>
<dbReference type="Pfam" id="PF10713">
    <property type="entry name" value="DUF2509"/>
    <property type="match status" value="1"/>
</dbReference>
<dbReference type="InterPro" id="IPR019652">
    <property type="entry name" value="DUF2509"/>
</dbReference>
<dbReference type="RefSeq" id="WP_103675188.1">
    <property type="nucleotide sequence ID" value="NZ_PQGD01000004.1"/>
</dbReference>
<keyword evidence="3" id="KW-1185">Reference proteome</keyword>
<evidence type="ECO:0000313" key="2">
    <source>
        <dbReference type="EMBL" id="POP49791.1"/>
    </source>
</evidence>
<accession>A0A2P5GTB8</accession>
<reference evidence="3 4" key="1">
    <citation type="submission" date="2018-01" db="EMBL/GenBank/DDBJ databases">
        <title>Superficieibacter electus gen. nov., sp. nov., an extended-spectrum beta-lactamase possessing member of the Enterobacteriaceae family, isolated from intensive care unit surfaces.</title>
        <authorList>
            <person name="Potter R.F."/>
            <person name="D'Souza A.W."/>
        </authorList>
    </citation>
    <scope>NUCLEOTIDE SEQUENCE [LARGE SCALE GENOMIC DNA]</scope>
    <source>
        <strain evidence="2 4">BP-1</strain>
        <strain evidence="1 3">BP-2</strain>
    </source>
</reference>
<dbReference type="Proteomes" id="UP000247005">
    <property type="component" value="Unassembled WGS sequence"/>
</dbReference>
<organism evidence="2 4">
    <name type="scientific">Superficieibacter electus</name>
    <dbReference type="NCBI Taxonomy" id="2022662"/>
    <lineage>
        <taxon>Bacteria</taxon>
        <taxon>Pseudomonadati</taxon>
        <taxon>Pseudomonadota</taxon>
        <taxon>Gammaproteobacteria</taxon>
        <taxon>Enterobacterales</taxon>
        <taxon>Enterobacteriaceae</taxon>
        <taxon>Superficieibacter</taxon>
    </lineage>
</organism>
<dbReference type="NCBIfam" id="NF008569">
    <property type="entry name" value="PRK11521.1"/>
    <property type="match status" value="1"/>
</dbReference>
<gene>
    <name evidence="2" type="ORF">CHU32_06075</name>
    <name evidence="1" type="ORF">CHU33_06060</name>
</gene>
<evidence type="ECO:0008006" key="5">
    <source>
        <dbReference type="Google" id="ProtNLM"/>
    </source>
</evidence>